<gene>
    <name evidence="1" type="ORF">L6164_013278</name>
</gene>
<organism evidence="1 2">
    <name type="scientific">Bauhinia variegata</name>
    <name type="common">Purple orchid tree</name>
    <name type="synonym">Phanera variegata</name>
    <dbReference type="NCBI Taxonomy" id="167791"/>
    <lineage>
        <taxon>Eukaryota</taxon>
        <taxon>Viridiplantae</taxon>
        <taxon>Streptophyta</taxon>
        <taxon>Embryophyta</taxon>
        <taxon>Tracheophyta</taxon>
        <taxon>Spermatophyta</taxon>
        <taxon>Magnoliopsida</taxon>
        <taxon>eudicotyledons</taxon>
        <taxon>Gunneridae</taxon>
        <taxon>Pentapetalae</taxon>
        <taxon>rosids</taxon>
        <taxon>fabids</taxon>
        <taxon>Fabales</taxon>
        <taxon>Fabaceae</taxon>
        <taxon>Cercidoideae</taxon>
        <taxon>Cercideae</taxon>
        <taxon>Bauhiniinae</taxon>
        <taxon>Bauhinia</taxon>
    </lineage>
</organism>
<reference evidence="1 2" key="1">
    <citation type="journal article" date="2022" name="DNA Res.">
        <title>Chromosomal-level genome assembly of the orchid tree Bauhinia variegata (Leguminosae; Cercidoideae) supports the allotetraploid origin hypothesis of Bauhinia.</title>
        <authorList>
            <person name="Zhong Y."/>
            <person name="Chen Y."/>
            <person name="Zheng D."/>
            <person name="Pang J."/>
            <person name="Liu Y."/>
            <person name="Luo S."/>
            <person name="Meng S."/>
            <person name="Qian L."/>
            <person name="Wei D."/>
            <person name="Dai S."/>
            <person name="Zhou R."/>
        </authorList>
    </citation>
    <scope>NUCLEOTIDE SEQUENCE [LARGE SCALE GENOMIC DNA]</scope>
    <source>
        <strain evidence="1">BV-YZ2020</strain>
    </source>
</reference>
<accession>A0ACB9PCY0</accession>
<keyword evidence="2" id="KW-1185">Reference proteome</keyword>
<evidence type="ECO:0000313" key="2">
    <source>
        <dbReference type="Proteomes" id="UP000828941"/>
    </source>
</evidence>
<sequence length="551" mass="62230">MAVSSLLLSAVPTGAPSTKVSPFSRAAPCRKVVRAARVSHVVRAELALAPAGARILDLTTDTNGGPIPYTDDVILPLKRSDFPKGFVFGTSTSAYQIEGGADSRGRSAWDYFTRTYPDKIAKGHDGDTACDSCRLYMDDIRLMKEMNADAYRFSISWSRILPTGKKSGGISQEGINYYNDVIDGLIANNIKPYVTLLHVDRPQSLEEEYKGFLSPKMIDDFKDFAEICFDKFGDRVKNWITLNEPRIYAAFGYSNGLMAPGRCSSWQQDCGCIAGDSGTEPYTVGHNLLLAHAAVVDLYRKNYQAKQDGKIGISLDSTWFVPISEKEKDQKAAERAMDFHLGWFLEPLKSGDYPDTMKELVGSRLPKFDDSEWAKSLKGSYDFIGLNYYTSQFASDVSEVTSPCSYVTDHHCKLDYMRGDTPIGLASASGMYVYPKGLRDLLCYVKKNYNDPEIYITENGYADYDDPFVPIEEACMDINRIDYLYKHLYHLHSAIEKDEVNVKGYFVWSLLDNFEWSSGYNLRFGLHYTDYNNLKRHPKFSARWFKQFLSQ</sequence>
<protein>
    <submittedName>
        <fullName evidence="1">Uncharacterized protein</fullName>
    </submittedName>
</protein>
<proteinExistence type="predicted"/>
<name>A0ACB9PCY0_BAUVA</name>
<evidence type="ECO:0000313" key="1">
    <source>
        <dbReference type="EMBL" id="KAI4346206.1"/>
    </source>
</evidence>
<comment type="caution">
    <text evidence="1">The sequence shown here is derived from an EMBL/GenBank/DDBJ whole genome shotgun (WGS) entry which is preliminary data.</text>
</comment>
<dbReference type="EMBL" id="CM039430">
    <property type="protein sequence ID" value="KAI4346206.1"/>
    <property type="molecule type" value="Genomic_DNA"/>
</dbReference>
<dbReference type="Proteomes" id="UP000828941">
    <property type="component" value="Chromosome 5"/>
</dbReference>